<dbReference type="AlphaFoldDB" id="K1UNP3"/>
<comment type="caution">
    <text evidence="1">The sequence shown here is derived from an EMBL/GenBank/DDBJ whole genome shotgun (WGS) entry which is preliminary data.</text>
</comment>
<reference evidence="1" key="1">
    <citation type="journal article" date="2013" name="Environ. Microbiol.">
        <title>Microbiota from the distal guts of lean and obese adolescents exhibit partial functional redundancy besides clear differences in community structure.</title>
        <authorList>
            <person name="Ferrer M."/>
            <person name="Ruiz A."/>
            <person name="Lanza F."/>
            <person name="Haange S.B."/>
            <person name="Oberbach A."/>
            <person name="Till H."/>
            <person name="Bargiela R."/>
            <person name="Campoy C."/>
            <person name="Segura M.T."/>
            <person name="Richter M."/>
            <person name="von Bergen M."/>
            <person name="Seifert J."/>
            <person name="Suarez A."/>
        </authorList>
    </citation>
    <scope>NUCLEOTIDE SEQUENCE</scope>
</reference>
<sequence>MIIRRGEAGPEERFAVPADKEIHGLAWDDLTVAWYVLVTDDDGMWLGRIDCEGLHPVTRGAYITLSDLRAGGGRLYFGSIASGRDEVHCYDLVERREFRISTSKYGSFDPAPAGGGRVLLTIYDRLGYRVTEQAADSLPTVVEPARLPLNLVNPPRRRWEVVNLDTVRFSRADSVAQSASFRRKRYAKVPNLVNVHSWMPLAFNPFAAVDEHVIDVNLGVTLLSQNLLSNTEAYLSYGWNGSEGSLFNLGVRYTGLGVQFDLDASYGGNQLFYSLASYDPETGNPVYQSRPAPDKYYSVGLTATLPIYMQRGYHTRQLSVWTGWNYSNGMVADMDKIEWVDGGIHNIQRVGFRKGLHKLAVGVGFADQVRMAHRDLAPRWGYSLSASYTCDPVNPNFSDLISFYGTAYLPGMARYHSLQLAATFQTSIGGYKFPSGYAPLSYKSTQLIPRGFSSSEIVSNDYTAARINYQLPLCYPEGGIGSVLYIKRIRLSAGGDYAQFRRPGAYGMEWRRIWSAGGD</sequence>
<protein>
    <submittedName>
        <fullName evidence="1">Uncharacterized protein</fullName>
    </submittedName>
</protein>
<proteinExistence type="predicted"/>
<evidence type="ECO:0000313" key="1">
    <source>
        <dbReference type="EMBL" id="EKC79790.1"/>
    </source>
</evidence>
<accession>K1UNP3</accession>
<name>K1UNP3_9ZZZZ</name>
<organism evidence="1">
    <name type="scientific">human gut metagenome</name>
    <dbReference type="NCBI Taxonomy" id="408170"/>
    <lineage>
        <taxon>unclassified sequences</taxon>
        <taxon>metagenomes</taxon>
        <taxon>organismal metagenomes</taxon>
    </lineage>
</organism>
<dbReference type="EMBL" id="AJWY01001433">
    <property type="protein sequence ID" value="EKC79790.1"/>
    <property type="molecule type" value="Genomic_DNA"/>
</dbReference>
<gene>
    <name evidence="1" type="ORF">LEA_02070</name>
</gene>
<feature type="non-terminal residue" evidence="1">
    <location>
        <position position="519"/>
    </location>
</feature>